<comment type="caution">
    <text evidence="7">The sequence shown here is derived from an EMBL/GenBank/DDBJ whole genome shotgun (WGS) entry which is preliminary data.</text>
</comment>
<feature type="region of interest" description="Disordered" evidence="5">
    <location>
        <begin position="466"/>
        <end position="502"/>
    </location>
</feature>
<dbReference type="GO" id="GO:0000329">
    <property type="term" value="C:fungal-type vacuole membrane"/>
    <property type="evidence" value="ECO:0007669"/>
    <property type="project" value="TreeGrafter"/>
</dbReference>
<comment type="similarity">
    <text evidence="3">Belongs to the VAM6/VPS39 family.</text>
</comment>
<evidence type="ECO:0000256" key="5">
    <source>
        <dbReference type="SAM" id="MobiDB-lite"/>
    </source>
</evidence>
<evidence type="ECO:0000313" key="8">
    <source>
        <dbReference type="Proteomes" id="UP000224634"/>
    </source>
</evidence>
<dbReference type="InterPro" id="IPR032914">
    <property type="entry name" value="Vam6/VPS39/TRAP1"/>
</dbReference>
<evidence type="ECO:0000256" key="4">
    <source>
        <dbReference type="PROSITE-ProRule" id="PRU01006"/>
    </source>
</evidence>
<gene>
    <name evidence="7" type="ORF">AJ80_05810</name>
</gene>
<dbReference type="InterPro" id="IPR019453">
    <property type="entry name" value="VPS39/TGFA1_Znf"/>
</dbReference>
<dbReference type="AlphaFoldDB" id="A0A2B7XZW7"/>
<feature type="region of interest" description="Disordered" evidence="5">
    <location>
        <begin position="684"/>
        <end position="710"/>
    </location>
</feature>
<dbReference type="GO" id="GO:0006886">
    <property type="term" value="P:intracellular protein transport"/>
    <property type="evidence" value="ECO:0007669"/>
    <property type="project" value="UniProtKB-UniRule"/>
</dbReference>
<evidence type="ECO:0000256" key="2">
    <source>
        <dbReference type="ARBA" id="ARBA00023136"/>
    </source>
</evidence>
<dbReference type="Pfam" id="PF10366">
    <property type="entry name" value="Vps39_1"/>
    <property type="match status" value="1"/>
</dbReference>
<dbReference type="Pfam" id="PF00780">
    <property type="entry name" value="CNH"/>
    <property type="match status" value="1"/>
</dbReference>
<dbReference type="GO" id="GO:0012505">
    <property type="term" value="C:endomembrane system"/>
    <property type="evidence" value="ECO:0007669"/>
    <property type="project" value="UniProtKB-SubCell"/>
</dbReference>
<feature type="region of interest" description="Disordered" evidence="5">
    <location>
        <begin position="50"/>
        <end position="91"/>
    </location>
</feature>
<dbReference type="PANTHER" id="PTHR12894:SF49">
    <property type="entry name" value="VAM6_VPS39-LIKE PROTEIN"/>
    <property type="match status" value="1"/>
</dbReference>
<protein>
    <recommendedName>
        <fullName evidence="6">CNH domain-containing protein</fullName>
    </recommendedName>
</protein>
<comment type="subcellular location">
    <subcellularLocation>
        <location evidence="1">Endomembrane system</location>
        <topology evidence="1">Peripheral membrane protein</topology>
    </subcellularLocation>
</comment>
<dbReference type="InterPro" id="IPR019452">
    <property type="entry name" value="VPS39/TGF_beta_rcpt-assoc_1"/>
</dbReference>
<dbReference type="STRING" id="1447883.A0A2B7XZW7"/>
<dbReference type="OrthoDB" id="5325112at2759"/>
<keyword evidence="2" id="KW-0472">Membrane</keyword>
<dbReference type="PANTHER" id="PTHR12894">
    <property type="entry name" value="CNH DOMAIN CONTAINING"/>
    <property type="match status" value="1"/>
</dbReference>
<feature type="compositionally biased region" description="Low complexity" evidence="5">
    <location>
        <begin position="64"/>
        <end position="85"/>
    </location>
</feature>
<dbReference type="InterPro" id="IPR000547">
    <property type="entry name" value="Clathrin_H-chain/VPS_repeat"/>
</dbReference>
<proteinExistence type="inferred from homology"/>
<dbReference type="EMBL" id="PDNA01000090">
    <property type="protein sequence ID" value="PGH14766.1"/>
    <property type="molecule type" value="Genomic_DNA"/>
</dbReference>
<evidence type="ECO:0000256" key="3">
    <source>
        <dbReference type="ARBA" id="ARBA00038201"/>
    </source>
</evidence>
<dbReference type="GO" id="GO:0034058">
    <property type="term" value="P:endosomal vesicle fusion"/>
    <property type="evidence" value="ECO:0007669"/>
    <property type="project" value="TreeGrafter"/>
</dbReference>
<accession>A0A2B7XZW7</accession>
<keyword evidence="8" id="KW-1185">Reference proteome</keyword>
<dbReference type="Proteomes" id="UP000224634">
    <property type="component" value="Unassembled WGS sequence"/>
</dbReference>
<name>A0A2B7XZW7_POLH7</name>
<dbReference type="PROSITE" id="PS50236">
    <property type="entry name" value="CHCR"/>
    <property type="match status" value="1"/>
</dbReference>
<dbReference type="GO" id="GO:0006914">
    <property type="term" value="P:autophagy"/>
    <property type="evidence" value="ECO:0007669"/>
    <property type="project" value="TreeGrafter"/>
</dbReference>
<reference evidence="7 8" key="1">
    <citation type="submission" date="2017-10" db="EMBL/GenBank/DDBJ databases">
        <title>Comparative genomics in systemic dimorphic fungi from Ajellomycetaceae.</title>
        <authorList>
            <person name="Munoz J.F."/>
            <person name="Mcewen J.G."/>
            <person name="Clay O.K."/>
            <person name="Cuomo C.A."/>
        </authorList>
    </citation>
    <scope>NUCLEOTIDE SEQUENCE [LARGE SCALE GENOMIC DNA]</scope>
    <source>
        <strain evidence="7 8">UAMH7299</strain>
    </source>
</reference>
<organism evidence="7 8">
    <name type="scientific">Polytolypa hystricis (strain UAMH7299)</name>
    <dbReference type="NCBI Taxonomy" id="1447883"/>
    <lineage>
        <taxon>Eukaryota</taxon>
        <taxon>Fungi</taxon>
        <taxon>Dikarya</taxon>
        <taxon>Ascomycota</taxon>
        <taxon>Pezizomycotina</taxon>
        <taxon>Eurotiomycetes</taxon>
        <taxon>Eurotiomycetidae</taxon>
        <taxon>Onygenales</taxon>
        <taxon>Onygenales incertae sedis</taxon>
        <taxon>Polytolypa</taxon>
    </lineage>
</organism>
<dbReference type="Pfam" id="PF10367">
    <property type="entry name" value="zf-Vps39_C"/>
    <property type="match status" value="1"/>
</dbReference>
<dbReference type="PROSITE" id="PS50219">
    <property type="entry name" value="CNH"/>
    <property type="match status" value="1"/>
</dbReference>
<evidence type="ECO:0000259" key="6">
    <source>
        <dbReference type="PROSITE" id="PS50219"/>
    </source>
</evidence>
<evidence type="ECO:0000256" key="1">
    <source>
        <dbReference type="ARBA" id="ARBA00004184"/>
    </source>
</evidence>
<feature type="domain" description="CNH" evidence="6">
    <location>
        <begin position="18"/>
        <end position="355"/>
    </location>
</feature>
<dbReference type="InterPro" id="IPR001180">
    <property type="entry name" value="CNH_dom"/>
</dbReference>
<feature type="compositionally biased region" description="Polar residues" evidence="5">
    <location>
        <begin position="480"/>
        <end position="491"/>
    </location>
</feature>
<feature type="compositionally biased region" description="Basic and acidic residues" evidence="5">
    <location>
        <begin position="684"/>
        <end position="693"/>
    </location>
</feature>
<feature type="repeat" description="CHCR" evidence="4">
    <location>
        <begin position="747"/>
        <end position="915"/>
    </location>
</feature>
<evidence type="ECO:0000313" key="7">
    <source>
        <dbReference type="EMBL" id="PGH14766.1"/>
    </source>
</evidence>
<sequence>MLSAFTARPLVELRPRDKSKIESILTYGDRLLVGLNTGSLRVYRVNEISDEQDGDHGGEEQTQEQEQSRQTENAENAESAPPASNIKPTDLLREQEKFSRYKIEQLAIIKEANILVSLSNGHVSIHDLQTYELQEQLTKTRGASAFAVTSNIVKDPVTGVPSIVSRLAVAVKRKLLLWTWQDMELDDGTKEITLISGIKTLTWANGVKIVAGLSSSYVVVNVDTEEVVDIVGPGSIGGAGGQETGRLGGVGVGMSYLGMGGVVPKPLATRLGEGEMLLAKDVNTHFIDTEGNALGRRQILWNTAPEALGYSYPYLLALQDPSKGTLEVRNPETLSLLQSISLPSASMMHIPQPTISLAHAGKGFLVASDRIIWRMEALGYDSQIDSLVEEGHLDEAISLISMLEDALLKDKAGRLREAKLQKAQILFDQRRYRDSLDLFTEVSAPPELVIRLYPKLIAGSLSTVVEEEKPQEAQDEAEDQSSQKSNGSKTNGVEPGVEDKGKAKAVGYAPSVRSFLRAKSDDASEAGSLRGKLPEGKAIDKPLEGKDLRSAVHCLQGFLADIRRRLQRFLNPDGTLKESALHTDGEIDEFTQSVMYVLGIPPDDRDTDFGARLRETATLVDTTLFRAHMFATPSLAGSLFRITNFCDPEVVMEKLEETARYNDLIDFLFGKRLHRPALERLRKFGEADTREGGEEQEEEGSAPPPQLQGPKRTVAYLQHLPPEMIDLILEFAEWPVRVDPELGMEIFLADTENAETLPRDRVLEFLQSIDPKLAIRYLEHVIEELNDMTPDLHQRLLSLYLDRLRSRESDEKEFASEREWKECKDKFLDMLKSSEQYSPARMLDKLPRDVDPEFFEARAIIFSKMGQHRQALEIYVFKLQDPEKAEEYCNQIHLSQDTLVAESEPGRRIAPIDREEGGQQLSIYHTLLSLYLSPPHHYKPQYGPAIEILAKHGSRLPANSTLDLIPEKFPVRELEFYFRGRIRAETTIVNEGRIIAGLRKVQNITTQTELHLGDGALGGNRGRNRFVTVSEERVCGVCHKRLGGSVISVFPNNTVIHLGCANRRGGIGA</sequence>